<name>A0A1G2MSE6_9BACT</name>
<organism evidence="1 2">
    <name type="scientific">Candidatus Taylorbacteria bacterium RIFCSPHIGHO2_02_FULL_45_35</name>
    <dbReference type="NCBI Taxonomy" id="1802311"/>
    <lineage>
        <taxon>Bacteria</taxon>
        <taxon>Candidatus Tayloriibacteriota</taxon>
    </lineage>
</organism>
<dbReference type="EMBL" id="MHRP01000026">
    <property type="protein sequence ID" value="OHA26810.1"/>
    <property type="molecule type" value="Genomic_DNA"/>
</dbReference>
<comment type="caution">
    <text evidence="1">The sequence shown here is derived from an EMBL/GenBank/DDBJ whole genome shotgun (WGS) entry which is preliminary data.</text>
</comment>
<dbReference type="AlphaFoldDB" id="A0A1G2MSE6"/>
<accession>A0A1G2MSE6</accession>
<proteinExistence type="predicted"/>
<evidence type="ECO:0000313" key="1">
    <source>
        <dbReference type="EMBL" id="OHA26810.1"/>
    </source>
</evidence>
<reference evidence="1 2" key="1">
    <citation type="journal article" date="2016" name="Nat. Commun.">
        <title>Thousands of microbial genomes shed light on interconnected biogeochemical processes in an aquifer system.</title>
        <authorList>
            <person name="Anantharaman K."/>
            <person name="Brown C.T."/>
            <person name="Hug L.A."/>
            <person name="Sharon I."/>
            <person name="Castelle C.J."/>
            <person name="Probst A.J."/>
            <person name="Thomas B.C."/>
            <person name="Singh A."/>
            <person name="Wilkins M.J."/>
            <person name="Karaoz U."/>
            <person name="Brodie E.L."/>
            <person name="Williams K.H."/>
            <person name="Hubbard S.S."/>
            <person name="Banfield J.F."/>
        </authorList>
    </citation>
    <scope>NUCLEOTIDE SEQUENCE [LARGE SCALE GENOMIC DNA]</scope>
</reference>
<gene>
    <name evidence="1" type="ORF">A3D56_02675</name>
</gene>
<dbReference type="Proteomes" id="UP000177943">
    <property type="component" value="Unassembled WGS sequence"/>
</dbReference>
<evidence type="ECO:0000313" key="2">
    <source>
        <dbReference type="Proteomes" id="UP000177943"/>
    </source>
</evidence>
<sequence>MYSSTRKDEMKIPRFRNVTFCLLDEEEASLRAFKQHLHWTIHYFTRRKLIQALIKTHAKKTGLRGTIFMRAHGRATAPEYQYVDHGKVKCVQDWVDTHDGKFNLLIVGSCNEQNYSIRSEKSIVIHPNCSLSIKTMMFRRGGYSRVYVPVVGYVEHNPRLIKRVTKVFLSLC</sequence>
<protein>
    <submittedName>
        <fullName evidence="1">Uncharacterized protein</fullName>
    </submittedName>
</protein>